<name>A0A8S4NRL3_OWEFU</name>
<evidence type="ECO:0000256" key="1">
    <source>
        <dbReference type="ARBA" id="ARBA00007711"/>
    </source>
</evidence>
<keyword evidence="5" id="KW-1185">Reference proteome</keyword>
<reference evidence="4" key="1">
    <citation type="submission" date="2022-03" db="EMBL/GenBank/DDBJ databases">
        <authorList>
            <person name="Martin C."/>
        </authorList>
    </citation>
    <scope>NUCLEOTIDE SEQUENCE</scope>
</reference>
<dbReference type="AlphaFoldDB" id="A0A8S4NRL3"/>
<feature type="transmembrane region" description="Helical" evidence="3">
    <location>
        <begin position="129"/>
        <end position="151"/>
    </location>
</feature>
<keyword evidence="3" id="KW-0472">Membrane</keyword>
<feature type="transmembrane region" description="Helical" evidence="3">
    <location>
        <begin position="242"/>
        <end position="261"/>
    </location>
</feature>
<dbReference type="EMBL" id="CAIIXF020000005">
    <property type="protein sequence ID" value="CAH1782988.1"/>
    <property type="molecule type" value="Genomic_DNA"/>
</dbReference>
<feature type="compositionally biased region" description="Basic and acidic residues" evidence="2">
    <location>
        <begin position="293"/>
        <end position="310"/>
    </location>
</feature>
<feature type="transmembrane region" description="Helical" evidence="3">
    <location>
        <begin position="15"/>
        <end position="38"/>
    </location>
</feature>
<proteinExistence type="inferred from homology"/>
<feature type="region of interest" description="Disordered" evidence="2">
    <location>
        <begin position="293"/>
        <end position="331"/>
    </location>
</feature>
<comment type="caution">
    <text evidence="4">The sequence shown here is derived from an EMBL/GenBank/DDBJ whole genome shotgun (WGS) entry which is preliminary data.</text>
</comment>
<gene>
    <name evidence="4" type="ORF">OFUS_LOCUS9375</name>
</gene>
<sequence length="331" mass="37541">MPSVGTIICNNISGILTRTFCIGFIILQGAIMNYYLVIDRGIFHSLWAIADVIVISVFITSFVISYKHNKYARREEDQSTPASRKLVAVRQGGELPLAYIIWFIYSLVLIIKVAILFKHTAQFLEEKNFFGPNLLKVVIALSSVIFMLLVMTHHEAPPHSSKEHFLERVTGEVSLDVLDSVDQLEILFVQETRILLPFALEDSIIAFSCINLLLPTMTLLTLSKTHYAEGKAAKVIRTLHTLARLFLVNLPFLSIRLFLWHALDQDISVFLVKNFIIIFLTVQDIYENHKSPEMWEDNSRHPPGEEHIELQPRPLAPGGAAVEEPHTNEQA</sequence>
<comment type="similarity">
    <text evidence="1">Belongs to the TMEM121 family.</text>
</comment>
<feature type="transmembrane region" description="Helical" evidence="3">
    <location>
        <begin position="45"/>
        <end position="66"/>
    </location>
</feature>
<dbReference type="OrthoDB" id="5964337at2759"/>
<dbReference type="Pfam" id="PF14997">
    <property type="entry name" value="CECR6_TMEM121"/>
    <property type="match status" value="1"/>
</dbReference>
<dbReference type="InterPro" id="IPR032776">
    <property type="entry name" value="CECR6/TMEM121"/>
</dbReference>
<keyword evidence="3" id="KW-0812">Transmembrane</keyword>
<feature type="transmembrane region" description="Helical" evidence="3">
    <location>
        <begin position="97"/>
        <end position="117"/>
    </location>
</feature>
<evidence type="ECO:0000256" key="2">
    <source>
        <dbReference type="SAM" id="MobiDB-lite"/>
    </source>
</evidence>
<dbReference type="PANTHER" id="PTHR47399:SF1">
    <property type="entry name" value="TRANSMEMBRANE PROTEIN 121B"/>
    <property type="match status" value="1"/>
</dbReference>
<evidence type="ECO:0000313" key="5">
    <source>
        <dbReference type="Proteomes" id="UP000749559"/>
    </source>
</evidence>
<keyword evidence="3" id="KW-1133">Transmembrane helix</keyword>
<evidence type="ECO:0000313" key="4">
    <source>
        <dbReference type="EMBL" id="CAH1782988.1"/>
    </source>
</evidence>
<dbReference type="Proteomes" id="UP000749559">
    <property type="component" value="Unassembled WGS sequence"/>
</dbReference>
<organism evidence="4 5">
    <name type="scientific">Owenia fusiformis</name>
    <name type="common">Polychaete worm</name>
    <dbReference type="NCBI Taxonomy" id="6347"/>
    <lineage>
        <taxon>Eukaryota</taxon>
        <taxon>Metazoa</taxon>
        <taxon>Spiralia</taxon>
        <taxon>Lophotrochozoa</taxon>
        <taxon>Annelida</taxon>
        <taxon>Polychaeta</taxon>
        <taxon>Sedentaria</taxon>
        <taxon>Canalipalpata</taxon>
        <taxon>Sabellida</taxon>
        <taxon>Oweniida</taxon>
        <taxon>Oweniidae</taxon>
        <taxon>Owenia</taxon>
    </lineage>
</organism>
<accession>A0A8S4NRL3</accession>
<feature type="transmembrane region" description="Helical" evidence="3">
    <location>
        <begin position="204"/>
        <end position="222"/>
    </location>
</feature>
<dbReference type="InterPro" id="IPR026624">
    <property type="entry name" value="CECR6"/>
</dbReference>
<dbReference type="PANTHER" id="PTHR47399">
    <property type="entry name" value="TRANSMEMBRANE PROTEIN 121B"/>
    <property type="match status" value="1"/>
</dbReference>
<protein>
    <submittedName>
        <fullName evidence="4">Uncharacterized protein</fullName>
    </submittedName>
</protein>
<evidence type="ECO:0000256" key="3">
    <source>
        <dbReference type="SAM" id="Phobius"/>
    </source>
</evidence>